<protein>
    <submittedName>
        <fullName evidence="4">Fam-b protein</fullName>
    </submittedName>
</protein>
<evidence type="ECO:0000313" key="5">
    <source>
        <dbReference type="Proteomes" id="UP000515308"/>
    </source>
</evidence>
<dbReference type="VEuPathDB" id="PlasmoDB:PVLDE_0300030"/>
<keyword evidence="2" id="KW-1133">Transmembrane helix</keyword>
<dbReference type="EMBL" id="LR865365">
    <property type="protein sequence ID" value="CAD2085023.1"/>
    <property type="molecule type" value="Genomic_DNA"/>
</dbReference>
<evidence type="ECO:0000313" key="4">
    <source>
        <dbReference type="EMBL" id="CAD2085023.1"/>
    </source>
</evidence>
<dbReference type="AlphaFoldDB" id="A0A6V7RU80"/>
<feature type="compositionally biased region" description="Low complexity" evidence="1">
    <location>
        <begin position="135"/>
        <end position="144"/>
    </location>
</feature>
<sequence length="256" mass="29550">MRANVLKFVLFSIVICSFEYAPNGLHYANERSIYLERNVINFRNNRILADADKQLDLNDFYNSTLELANQLNDCNGDKEIECLRNVIDSQVQKHQESNTLPNLNNVDEETKNIIQELQKELEKVKKELNNKEGNELATQTTQNKKTIKKDENSSESKHGDFKQLKKEENSLNEKNNEIVSSDNNELKNKPELNKPLRKLLKKAMMLIGVSYVFILAAGFGLPFLLLFTMISFGTIKKLWKHVKVDFKASKILRISK</sequence>
<dbReference type="Pfam" id="PF09592">
    <property type="entry name" value="DUF2031"/>
    <property type="match status" value="1"/>
</dbReference>
<dbReference type="InterPro" id="IPR006484">
    <property type="entry name" value="PYST_B"/>
</dbReference>
<feature type="signal peptide" evidence="3">
    <location>
        <begin position="1"/>
        <end position="16"/>
    </location>
</feature>
<organism evidence="4 5">
    <name type="scientific">Plasmodium vinckei lentum</name>
    <dbReference type="NCBI Taxonomy" id="138297"/>
    <lineage>
        <taxon>Eukaryota</taxon>
        <taxon>Sar</taxon>
        <taxon>Alveolata</taxon>
        <taxon>Apicomplexa</taxon>
        <taxon>Aconoidasida</taxon>
        <taxon>Haemosporida</taxon>
        <taxon>Plasmodiidae</taxon>
        <taxon>Plasmodium</taxon>
        <taxon>Plasmodium (Vinckeia)</taxon>
    </lineage>
</organism>
<evidence type="ECO:0000256" key="1">
    <source>
        <dbReference type="SAM" id="MobiDB-lite"/>
    </source>
</evidence>
<evidence type="ECO:0000256" key="2">
    <source>
        <dbReference type="SAM" id="Phobius"/>
    </source>
</evidence>
<dbReference type="NCBIfam" id="TIGR01597">
    <property type="entry name" value="PYST-B"/>
    <property type="match status" value="1"/>
</dbReference>
<gene>
    <name evidence="4" type="ORF">PVLDE_0300030</name>
</gene>
<accession>A0A6V7RU80</accession>
<keyword evidence="2" id="KW-0812">Transmembrane</keyword>
<dbReference type="Proteomes" id="UP000515308">
    <property type="component" value="Chromosome PVLDE_03"/>
</dbReference>
<name>A0A6V7RU80_PLAVN</name>
<proteinExistence type="predicted"/>
<feature type="region of interest" description="Disordered" evidence="1">
    <location>
        <begin position="128"/>
        <end position="189"/>
    </location>
</feature>
<evidence type="ECO:0000256" key="3">
    <source>
        <dbReference type="SAM" id="SignalP"/>
    </source>
</evidence>
<keyword evidence="3" id="KW-0732">Signal</keyword>
<keyword evidence="2" id="KW-0472">Membrane</keyword>
<feature type="chain" id="PRO_5027891030" evidence="3">
    <location>
        <begin position="17"/>
        <end position="256"/>
    </location>
</feature>
<reference evidence="4 5" key="1">
    <citation type="submission" date="2020-08" db="EMBL/GenBank/DDBJ databases">
        <authorList>
            <person name="Ramaprasad A."/>
        </authorList>
    </citation>
    <scope>NUCLEOTIDE SEQUENCE [LARGE SCALE GENOMIC DNA]</scope>
</reference>
<feature type="transmembrane region" description="Helical" evidence="2">
    <location>
        <begin position="203"/>
        <end position="230"/>
    </location>
</feature>
<feature type="compositionally biased region" description="Basic and acidic residues" evidence="1">
    <location>
        <begin position="148"/>
        <end position="176"/>
    </location>
</feature>